<comment type="caution">
    <text evidence="2">The sequence shown here is derived from an EMBL/GenBank/DDBJ whole genome shotgun (WGS) entry which is preliminary data.</text>
</comment>
<feature type="compositionally biased region" description="Acidic residues" evidence="1">
    <location>
        <begin position="42"/>
        <end position="55"/>
    </location>
</feature>
<dbReference type="EMBL" id="DF933830">
    <property type="protein sequence ID" value="GAM39333.1"/>
    <property type="molecule type" value="Genomic_DNA"/>
</dbReference>
<keyword evidence="3" id="KW-1185">Reference proteome</keyword>
<accession>A0A6V8HDJ3</accession>
<sequence>MFRTAQTRILLSDYEVLQTIHSIWTQRFMTPDLPYCPPLSEKDEDEDEDEDEAEFYQDSLSTSYPRSSSAGYTMSDHERYACDLLKRYRDSKTYFNSSASDSDDLPAYPAGPHTILDTRPVDHSESYQSEGTFPWKTGRAKA</sequence>
<feature type="region of interest" description="Disordered" evidence="1">
    <location>
        <begin position="35"/>
        <end position="72"/>
    </location>
</feature>
<name>A0A6V8HDJ3_TALPI</name>
<gene>
    <name evidence="2" type="ORF">TCE0_034r10800</name>
</gene>
<feature type="compositionally biased region" description="Polar residues" evidence="1">
    <location>
        <begin position="58"/>
        <end position="72"/>
    </location>
</feature>
<dbReference type="AlphaFoldDB" id="A0A6V8HDJ3"/>
<dbReference type="Proteomes" id="UP000053095">
    <property type="component" value="Unassembled WGS sequence"/>
</dbReference>
<protein>
    <submittedName>
        <fullName evidence="2">Uncharacterized protein</fullName>
    </submittedName>
</protein>
<evidence type="ECO:0000256" key="1">
    <source>
        <dbReference type="SAM" id="MobiDB-lite"/>
    </source>
</evidence>
<evidence type="ECO:0000313" key="3">
    <source>
        <dbReference type="Proteomes" id="UP000053095"/>
    </source>
</evidence>
<evidence type="ECO:0000313" key="2">
    <source>
        <dbReference type="EMBL" id="GAM39333.1"/>
    </source>
</evidence>
<feature type="region of interest" description="Disordered" evidence="1">
    <location>
        <begin position="97"/>
        <end position="142"/>
    </location>
</feature>
<reference evidence="3" key="1">
    <citation type="journal article" date="2015" name="Genome Announc.">
        <title>Draft genome sequence of Talaromyces cellulolyticus strain Y-94, a source of lignocellulosic biomass-degrading enzymes.</title>
        <authorList>
            <person name="Fujii T."/>
            <person name="Koike H."/>
            <person name="Sawayama S."/>
            <person name="Yano S."/>
            <person name="Inoue H."/>
        </authorList>
    </citation>
    <scope>NUCLEOTIDE SEQUENCE [LARGE SCALE GENOMIC DNA]</scope>
    <source>
        <strain evidence="3">Y-94</strain>
    </source>
</reference>
<organism evidence="2 3">
    <name type="scientific">Talaromyces pinophilus</name>
    <name type="common">Penicillium pinophilum</name>
    <dbReference type="NCBI Taxonomy" id="128442"/>
    <lineage>
        <taxon>Eukaryota</taxon>
        <taxon>Fungi</taxon>
        <taxon>Dikarya</taxon>
        <taxon>Ascomycota</taxon>
        <taxon>Pezizomycotina</taxon>
        <taxon>Eurotiomycetes</taxon>
        <taxon>Eurotiomycetidae</taxon>
        <taxon>Eurotiales</taxon>
        <taxon>Trichocomaceae</taxon>
        <taxon>Talaromyces</taxon>
        <taxon>Talaromyces sect. Talaromyces</taxon>
    </lineage>
</organism>
<proteinExistence type="predicted"/>